<evidence type="ECO:0000256" key="1">
    <source>
        <dbReference type="SAM" id="Phobius"/>
    </source>
</evidence>
<proteinExistence type="predicted"/>
<protein>
    <submittedName>
        <fullName evidence="2">Uncharacterized protein MANES_10G099500</fullName>
    </submittedName>
</protein>
<name>A0A2P2MYE7_RHIMU</name>
<organism evidence="2">
    <name type="scientific">Rhizophora mucronata</name>
    <name type="common">Asiatic mangrove</name>
    <dbReference type="NCBI Taxonomy" id="61149"/>
    <lineage>
        <taxon>Eukaryota</taxon>
        <taxon>Viridiplantae</taxon>
        <taxon>Streptophyta</taxon>
        <taxon>Embryophyta</taxon>
        <taxon>Tracheophyta</taxon>
        <taxon>Spermatophyta</taxon>
        <taxon>Magnoliopsida</taxon>
        <taxon>eudicotyledons</taxon>
        <taxon>Gunneridae</taxon>
        <taxon>Pentapetalae</taxon>
        <taxon>rosids</taxon>
        <taxon>fabids</taxon>
        <taxon>Malpighiales</taxon>
        <taxon>Rhizophoraceae</taxon>
        <taxon>Rhizophora</taxon>
    </lineage>
</organism>
<keyword evidence="1" id="KW-1133">Transmembrane helix</keyword>
<keyword evidence="1" id="KW-0472">Membrane</keyword>
<keyword evidence="1" id="KW-0812">Transmembrane</keyword>
<sequence>MIVEIRIILAWVRKVYIFIIFVHSFCLSLLYTASLQWCSEQCRKRRPSYLTWISRHA</sequence>
<accession>A0A2P2MYE7</accession>
<feature type="transmembrane region" description="Helical" evidence="1">
    <location>
        <begin position="15"/>
        <end position="38"/>
    </location>
</feature>
<dbReference type="EMBL" id="GGEC01054762">
    <property type="protein sequence ID" value="MBX35246.1"/>
    <property type="molecule type" value="Transcribed_RNA"/>
</dbReference>
<reference evidence="2" key="1">
    <citation type="submission" date="2018-02" db="EMBL/GenBank/DDBJ databases">
        <title>Rhizophora mucronata_Transcriptome.</title>
        <authorList>
            <person name="Meera S.P."/>
            <person name="Sreeshan A."/>
            <person name="Augustine A."/>
        </authorList>
    </citation>
    <scope>NUCLEOTIDE SEQUENCE</scope>
    <source>
        <tissue evidence="2">Leaf</tissue>
    </source>
</reference>
<dbReference type="AlphaFoldDB" id="A0A2P2MYE7"/>
<evidence type="ECO:0000313" key="2">
    <source>
        <dbReference type="EMBL" id="MBX35246.1"/>
    </source>
</evidence>